<keyword evidence="2" id="KW-0288">FMN</keyword>
<dbReference type="Gene3D" id="3.40.109.10">
    <property type="entry name" value="NADH Oxidase"/>
    <property type="match status" value="1"/>
</dbReference>
<dbReference type="InterPro" id="IPR050627">
    <property type="entry name" value="Nitroreductase/BluB"/>
</dbReference>
<dbReference type="InterPro" id="IPR029479">
    <property type="entry name" value="Nitroreductase"/>
</dbReference>
<evidence type="ECO:0000256" key="3">
    <source>
        <dbReference type="ARBA" id="ARBA00023002"/>
    </source>
</evidence>
<evidence type="ECO:0000256" key="1">
    <source>
        <dbReference type="ARBA" id="ARBA00022630"/>
    </source>
</evidence>
<dbReference type="OrthoDB" id="9798230at2"/>
<accession>A0A5N0V3F3</accession>
<evidence type="ECO:0000313" key="6">
    <source>
        <dbReference type="Proteomes" id="UP000319769"/>
    </source>
</evidence>
<name>A0A5N0V3F3_9PSEU</name>
<evidence type="ECO:0000256" key="2">
    <source>
        <dbReference type="ARBA" id="ARBA00022643"/>
    </source>
</evidence>
<sequence length="244" mass="27118">MVETQKSAPWEGWSELGIFDTLFTVRATRIYKRELVPEPVLARILRAATFAGSSGNTQPWEFVVVTDDGLKQKMHDLIAPVWATEVDAKRSQPADQLVDGAGRSITGRDAVANVPNVGAIVLVFWNPDRGIRFHGEYEENPDGTLKELRPHDGGRGASLFPACQNMILAARALGVQSLFTTFFNRVEPQLKELLGVPPRMFLECGVFLGYGDENLKAPRRKPLETVVHHNDWDRAWAGTPDVTI</sequence>
<proteinExistence type="predicted"/>
<feature type="domain" description="Nitroreductase" evidence="4">
    <location>
        <begin position="26"/>
        <end position="210"/>
    </location>
</feature>
<dbReference type="GO" id="GO:0016491">
    <property type="term" value="F:oxidoreductase activity"/>
    <property type="evidence" value="ECO:0007669"/>
    <property type="project" value="UniProtKB-KW"/>
</dbReference>
<gene>
    <name evidence="5" type="ORF">FPZ12_020080</name>
</gene>
<dbReference type="Proteomes" id="UP000319769">
    <property type="component" value="Unassembled WGS sequence"/>
</dbReference>
<comment type="caution">
    <text evidence="5">The sequence shown here is derived from an EMBL/GenBank/DDBJ whole genome shotgun (WGS) entry which is preliminary data.</text>
</comment>
<dbReference type="AlphaFoldDB" id="A0A5N0V3F3"/>
<dbReference type="RefSeq" id="WP_144747423.1">
    <property type="nucleotide sequence ID" value="NZ_VMNW02000029.1"/>
</dbReference>
<dbReference type="PANTHER" id="PTHR23026:SF90">
    <property type="entry name" value="IODOTYROSINE DEIODINASE 1"/>
    <property type="match status" value="1"/>
</dbReference>
<dbReference type="InterPro" id="IPR000415">
    <property type="entry name" value="Nitroreductase-like"/>
</dbReference>
<dbReference type="Pfam" id="PF00881">
    <property type="entry name" value="Nitroreductase"/>
    <property type="match status" value="1"/>
</dbReference>
<dbReference type="SUPFAM" id="SSF55469">
    <property type="entry name" value="FMN-dependent nitroreductase-like"/>
    <property type="match status" value="1"/>
</dbReference>
<organism evidence="5 6">
    <name type="scientific">Amycolatopsis acidicola</name>
    <dbReference type="NCBI Taxonomy" id="2596893"/>
    <lineage>
        <taxon>Bacteria</taxon>
        <taxon>Bacillati</taxon>
        <taxon>Actinomycetota</taxon>
        <taxon>Actinomycetes</taxon>
        <taxon>Pseudonocardiales</taxon>
        <taxon>Pseudonocardiaceae</taxon>
        <taxon>Amycolatopsis</taxon>
    </lineage>
</organism>
<protein>
    <submittedName>
        <fullName evidence="5">Nitroreductase family protein</fullName>
    </submittedName>
</protein>
<evidence type="ECO:0000313" key="5">
    <source>
        <dbReference type="EMBL" id="KAA9159411.1"/>
    </source>
</evidence>
<evidence type="ECO:0000259" key="4">
    <source>
        <dbReference type="Pfam" id="PF00881"/>
    </source>
</evidence>
<dbReference type="EMBL" id="VMNW02000029">
    <property type="protein sequence ID" value="KAA9159411.1"/>
    <property type="molecule type" value="Genomic_DNA"/>
</dbReference>
<keyword evidence="3" id="KW-0560">Oxidoreductase</keyword>
<keyword evidence="6" id="KW-1185">Reference proteome</keyword>
<keyword evidence="1" id="KW-0285">Flavoprotein</keyword>
<reference evidence="5" key="1">
    <citation type="submission" date="2019-09" db="EMBL/GenBank/DDBJ databases">
        <authorList>
            <person name="Teo W.F.A."/>
            <person name="Duangmal K."/>
        </authorList>
    </citation>
    <scope>NUCLEOTIDE SEQUENCE [LARGE SCALE GENOMIC DNA]</scope>
    <source>
        <strain evidence="5">K81G1</strain>
    </source>
</reference>
<dbReference type="PANTHER" id="PTHR23026">
    <property type="entry name" value="NADPH NITROREDUCTASE"/>
    <property type="match status" value="1"/>
</dbReference>